<comment type="cofactor">
    <cofactor evidence="2">
        <name>[4Fe-4S] cluster</name>
        <dbReference type="ChEBI" id="CHEBI:49883"/>
    </cofactor>
</comment>
<dbReference type="PANTHER" id="PTHR42917">
    <property type="entry name" value="2,4-DIENOYL-COA REDUCTASE"/>
    <property type="match status" value="1"/>
</dbReference>
<dbReference type="GO" id="GO:0046872">
    <property type="term" value="F:metal ion binding"/>
    <property type="evidence" value="ECO:0007669"/>
    <property type="project" value="UniProtKB-KW"/>
</dbReference>
<dbReference type="InterPro" id="IPR023753">
    <property type="entry name" value="FAD/NAD-binding_dom"/>
</dbReference>
<dbReference type="GO" id="GO:0016491">
    <property type="term" value="F:oxidoreductase activity"/>
    <property type="evidence" value="ECO:0007669"/>
    <property type="project" value="UniProtKB-KW"/>
</dbReference>
<evidence type="ECO:0000313" key="12">
    <source>
        <dbReference type="EMBL" id="SUD90898.1"/>
    </source>
</evidence>
<evidence type="ECO:0000256" key="5">
    <source>
        <dbReference type="ARBA" id="ARBA00022643"/>
    </source>
</evidence>
<evidence type="ECO:0000313" key="13">
    <source>
        <dbReference type="Proteomes" id="UP000254123"/>
    </source>
</evidence>
<keyword evidence="7 12" id="KW-0560">Oxidoreductase</keyword>
<dbReference type="InterPro" id="IPR013785">
    <property type="entry name" value="Aldolase_TIM"/>
</dbReference>
<protein>
    <submittedName>
        <fullName evidence="12">NADH oxidase</fullName>
        <ecNumber evidence="12">1.-.-.-</ecNumber>
    </submittedName>
</protein>
<dbReference type="CDD" id="cd02803">
    <property type="entry name" value="OYE_like_FMN_family"/>
    <property type="match status" value="1"/>
</dbReference>
<dbReference type="NCBIfam" id="NF045599">
    <property type="entry name" value="bili_reduct_long"/>
    <property type="match status" value="1"/>
</dbReference>
<sequence length="659" mass="70778">MNLLQPITIGGQVFKNRVLFPPLTTGYEDRDGTISEQSRAFYTRLAKGGVGYIVLGDVAPIRSFAVTPKLYEDSQIDSFRQLADNVHAYGAKLGVQIFHPEYDSDVLNALFDAGKMVELRSQLNHDMDHFVNEVTQQALMQIIDKMCACAQRAQRAGVDVVSIHGDRLVGALCSPIMNTRSDEFGGSLENRTRFALMLVKAMKAAVPEMVIEYKLPVITPERGKGGVSIDEAPIFAQWLEQAGVDMLHVAQANHTGNMADTIPPMGVQPYCFFADITASVKQVVSIPVSTSGRIIDPAMSEELLNEGKVDMIGIGRALLADPDWVNKTAAGRPQDIIRCIGCNEGCVDTVLNRSFIACVVNAENGFEAVRSITPAEQPKKVVVIGGGPAGLEAARVAAVKGHEVTLFEKQNYLGGQLNIASVPPRKAEIGRSIEDLTQACHQAGVQIQQGREADTDSILALSPDTVIVATGANSFMPPIVGIDDSQVCDAWKVLAGEQQVAGRVVIIGGGIVGCETAEYLAVQGCQVAIIEMSDKVGAGIGITVLPSVLETYRRYGVTQHPGLKVTRIEPNHFQEAQEQEAQKGQQSAYELNISCEDQQGNIIPFVADYVVVASGARPQVFDSSDLLAQGIEVIEVGDCVKVADISQAIKTAYDAANSI</sequence>
<evidence type="ECO:0000256" key="6">
    <source>
        <dbReference type="ARBA" id="ARBA00022723"/>
    </source>
</evidence>
<name>A0A379LK23_9GAMM</name>
<evidence type="ECO:0000256" key="7">
    <source>
        <dbReference type="ARBA" id="ARBA00023002"/>
    </source>
</evidence>
<dbReference type="SUPFAM" id="SSF51395">
    <property type="entry name" value="FMN-linked oxidoreductases"/>
    <property type="match status" value="1"/>
</dbReference>
<dbReference type="PRINTS" id="PR00411">
    <property type="entry name" value="PNDRDTASEI"/>
</dbReference>
<keyword evidence="8" id="KW-0408">Iron</keyword>
<dbReference type="InterPro" id="IPR001155">
    <property type="entry name" value="OxRdtase_FMN_N"/>
</dbReference>
<dbReference type="PANTHER" id="PTHR42917:SF2">
    <property type="entry name" value="2,4-DIENOYL-COA REDUCTASE [(2E)-ENOYL-COA-PRODUCING]"/>
    <property type="match status" value="1"/>
</dbReference>
<evidence type="ECO:0000259" key="10">
    <source>
        <dbReference type="Pfam" id="PF00724"/>
    </source>
</evidence>
<keyword evidence="9" id="KW-0411">Iron-sulfur</keyword>
<feature type="domain" description="NADH:flavin oxidoreductase/NADH oxidase N-terminal" evidence="10">
    <location>
        <begin position="3"/>
        <end position="334"/>
    </location>
</feature>
<dbReference type="Gene3D" id="3.40.50.720">
    <property type="entry name" value="NAD(P)-binding Rossmann-like Domain"/>
    <property type="match status" value="1"/>
</dbReference>
<evidence type="ECO:0000256" key="1">
    <source>
        <dbReference type="ARBA" id="ARBA00001917"/>
    </source>
</evidence>
<dbReference type="InterPro" id="IPR051793">
    <property type="entry name" value="NADH:flavin_oxidoreductase"/>
</dbReference>
<comment type="similarity">
    <text evidence="3">In the N-terminal section; belongs to the NADH:flavin oxidoreductase/NADH oxidase family.</text>
</comment>
<gene>
    <name evidence="12" type="ORF">NCTC10526_01244</name>
</gene>
<dbReference type="InterPro" id="IPR054629">
    <property type="entry name" value="BilR_N"/>
</dbReference>
<keyword evidence="4" id="KW-0285">Flavoprotein</keyword>
<evidence type="ECO:0000256" key="4">
    <source>
        <dbReference type="ARBA" id="ARBA00022630"/>
    </source>
</evidence>
<dbReference type="NCBIfam" id="NF045592">
    <property type="entry name" value="bili_reduct_N"/>
    <property type="match status" value="1"/>
</dbReference>
<dbReference type="STRING" id="1123034.GCA_000685805_00380"/>
<keyword evidence="5" id="KW-0288">FMN</keyword>
<comment type="cofactor">
    <cofactor evidence="1">
        <name>FMN</name>
        <dbReference type="ChEBI" id="CHEBI:58210"/>
    </cofactor>
</comment>
<dbReference type="EC" id="1.-.-.-" evidence="12"/>
<dbReference type="Gene3D" id="3.20.20.70">
    <property type="entry name" value="Aldolase class I"/>
    <property type="match status" value="1"/>
</dbReference>
<dbReference type="EMBL" id="UGVC01000001">
    <property type="protein sequence ID" value="SUD90898.1"/>
    <property type="molecule type" value="Genomic_DNA"/>
</dbReference>
<evidence type="ECO:0000256" key="2">
    <source>
        <dbReference type="ARBA" id="ARBA00001966"/>
    </source>
</evidence>
<evidence type="ECO:0000259" key="11">
    <source>
        <dbReference type="Pfam" id="PF07992"/>
    </source>
</evidence>
<reference evidence="12 13" key="1">
    <citation type="submission" date="2018-06" db="EMBL/GenBank/DDBJ databases">
        <authorList>
            <consortium name="Pathogen Informatics"/>
            <person name="Doyle S."/>
        </authorList>
    </citation>
    <scope>NUCLEOTIDE SEQUENCE [LARGE SCALE GENOMIC DNA]</scope>
    <source>
        <strain evidence="12 13">NCTC10526</strain>
    </source>
</reference>
<organism evidence="12 13">
    <name type="scientific">Psychrobacter phenylpyruvicus</name>
    <dbReference type="NCBI Taxonomy" id="29432"/>
    <lineage>
        <taxon>Bacteria</taxon>
        <taxon>Pseudomonadati</taxon>
        <taxon>Pseudomonadota</taxon>
        <taxon>Gammaproteobacteria</taxon>
        <taxon>Moraxellales</taxon>
        <taxon>Moraxellaceae</taxon>
        <taxon>Psychrobacter</taxon>
    </lineage>
</organism>
<keyword evidence="13" id="KW-1185">Reference proteome</keyword>
<dbReference type="PRINTS" id="PR00368">
    <property type="entry name" value="FADPNR"/>
</dbReference>
<dbReference type="RefSeq" id="WP_028858050.1">
    <property type="nucleotide sequence ID" value="NZ_CAJHAQ010000001.1"/>
</dbReference>
<dbReference type="GO" id="GO:0010181">
    <property type="term" value="F:FMN binding"/>
    <property type="evidence" value="ECO:0007669"/>
    <property type="project" value="InterPro"/>
</dbReference>
<feature type="domain" description="FAD/NAD(P)-binding" evidence="11">
    <location>
        <begin position="379"/>
        <end position="621"/>
    </location>
</feature>
<accession>A0A379LK23</accession>
<proteinExistence type="inferred from homology"/>
<dbReference type="Pfam" id="PF07992">
    <property type="entry name" value="Pyr_redox_2"/>
    <property type="match status" value="1"/>
</dbReference>
<dbReference type="Gene3D" id="3.50.50.60">
    <property type="entry name" value="FAD/NAD(P)-binding domain"/>
    <property type="match status" value="1"/>
</dbReference>
<dbReference type="SUPFAM" id="SSF51905">
    <property type="entry name" value="FAD/NAD(P)-binding domain"/>
    <property type="match status" value="1"/>
</dbReference>
<keyword evidence="6" id="KW-0479">Metal-binding</keyword>
<dbReference type="InterPro" id="IPR036188">
    <property type="entry name" value="FAD/NAD-bd_sf"/>
</dbReference>
<dbReference type="AlphaFoldDB" id="A0A379LK23"/>
<dbReference type="Proteomes" id="UP000254123">
    <property type="component" value="Unassembled WGS sequence"/>
</dbReference>
<dbReference type="Pfam" id="PF00724">
    <property type="entry name" value="Oxidored_FMN"/>
    <property type="match status" value="1"/>
</dbReference>
<evidence type="ECO:0000256" key="9">
    <source>
        <dbReference type="ARBA" id="ARBA00023014"/>
    </source>
</evidence>
<evidence type="ECO:0000256" key="8">
    <source>
        <dbReference type="ARBA" id="ARBA00023004"/>
    </source>
</evidence>
<dbReference type="GO" id="GO:0051536">
    <property type="term" value="F:iron-sulfur cluster binding"/>
    <property type="evidence" value="ECO:0007669"/>
    <property type="project" value="UniProtKB-KW"/>
</dbReference>
<evidence type="ECO:0000256" key="3">
    <source>
        <dbReference type="ARBA" id="ARBA00011048"/>
    </source>
</evidence>